<dbReference type="EMBL" id="PYHS01000021">
    <property type="protein sequence ID" value="PSR58722.1"/>
    <property type="molecule type" value="Genomic_DNA"/>
</dbReference>
<dbReference type="AlphaFoldDB" id="A0A2T2YT67"/>
<name>A0A2T2YT67_9NOCA</name>
<reference evidence="1 2" key="1">
    <citation type="submission" date="2018-02" db="EMBL/GenBank/DDBJ databases">
        <title>8 Nocardia nova and 1 Nocardia cyriacigeorgica strain used for evolution to TMP-SMX.</title>
        <authorList>
            <person name="Mehta H."/>
            <person name="Weng J."/>
            <person name="Shamoo Y."/>
        </authorList>
    </citation>
    <scope>NUCLEOTIDE SEQUENCE [LARGE SCALE GENOMIC DNA]</scope>
    <source>
        <strain evidence="1 2">ATCC 33727</strain>
    </source>
</reference>
<protein>
    <recommendedName>
        <fullName evidence="3">RHIM domain-containing protein</fullName>
    </recommendedName>
</protein>
<proteinExistence type="predicted"/>
<sequence>MLETIPQIVADAVAAGAAAGLKDTAKLAVKDAYKQLKNLVTGRYGQVDVTAVEQRPASEHRRSELAEDLTAAGAGGDTELLAAAQALLAAVRAHEAAAGVAVGVDLERVQAAALRVREVESTGTAIRVVDGRFDGDIDLGSIRAGRQDPPPAHR</sequence>
<dbReference type="Proteomes" id="UP000241647">
    <property type="component" value="Unassembled WGS sequence"/>
</dbReference>
<dbReference type="RefSeq" id="WP_063025264.1">
    <property type="nucleotide sequence ID" value="NZ_PYHS01000021.1"/>
</dbReference>
<comment type="caution">
    <text evidence="1">The sequence shown here is derived from an EMBL/GenBank/DDBJ whole genome shotgun (WGS) entry which is preliminary data.</text>
</comment>
<gene>
    <name evidence="1" type="ORF">C8259_29735</name>
</gene>
<evidence type="ECO:0000313" key="1">
    <source>
        <dbReference type="EMBL" id="PSR58722.1"/>
    </source>
</evidence>
<evidence type="ECO:0008006" key="3">
    <source>
        <dbReference type="Google" id="ProtNLM"/>
    </source>
</evidence>
<accession>A0A2T2YT67</accession>
<evidence type="ECO:0000313" key="2">
    <source>
        <dbReference type="Proteomes" id="UP000241647"/>
    </source>
</evidence>
<organism evidence="1 2">
    <name type="scientific">Nocardia nova</name>
    <dbReference type="NCBI Taxonomy" id="37330"/>
    <lineage>
        <taxon>Bacteria</taxon>
        <taxon>Bacillati</taxon>
        <taxon>Actinomycetota</taxon>
        <taxon>Actinomycetes</taxon>
        <taxon>Mycobacteriales</taxon>
        <taxon>Nocardiaceae</taxon>
        <taxon>Nocardia</taxon>
    </lineage>
</organism>